<evidence type="ECO:0000313" key="1">
    <source>
        <dbReference type="EMBL" id="VDI01389.1"/>
    </source>
</evidence>
<name>A0A8B6C814_MYTGA</name>
<dbReference type="EMBL" id="UYJE01001351">
    <property type="protein sequence ID" value="VDI01389.1"/>
    <property type="molecule type" value="Genomic_DNA"/>
</dbReference>
<dbReference type="OrthoDB" id="6096609at2759"/>
<dbReference type="Proteomes" id="UP000596742">
    <property type="component" value="Unassembled WGS sequence"/>
</dbReference>
<evidence type="ECO:0000313" key="2">
    <source>
        <dbReference type="Proteomes" id="UP000596742"/>
    </source>
</evidence>
<keyword evidence="2" id="KW-1185">Reference proteome</keyword>
<protein>
    <submittedName>
        <fullName evidence="1">Uncharacterized protein</fullName>
    </submittedName>
</protein>
<proteinExistence type="predicted"/>
<gene>
    <name evidence="1" type="ORF">MGAL_10B057593</name>
</gene>
<dbReference type="AlphaFoldDB" id="A0A8B6C814"/>
<comment type="caution">
    <text evidence="1">The sequence shown here is derived from an EMBL/GenBank/DDBJ whole genome shotgun (WGS) entry which is preliminary data.</text>
</comment>
<sequence length="208" mass="24150">MVVHTGSTRGYRAMISWYPEADIGIFVAFTGNDPNYLYRLSLHNYIFDVYTGHIPYLNTSTICTYPEPWLKSDIAQVKPNYPKDRNTTRGQKEYIGTYKNKAYGKIKINKHTEKNKLKLKYGYLTCVLYPSETKDEFYGDTTGISLKSFDFYKFKFKFNNDKVTLKASSFQEQPSFVKKGKLYNDAYPLYTTSMSFPVVILCVCLTLF</sequence>
<accession>A0A8B6C814</accession>
<organism evidence="1 2">
    <name type="scientific">Mytilus galloprovincialis</name>
    <name type="common">Mediterranean mussel</name>
    <dbReference type="NCBI Taxonomy" id="29158"/>
    <lineage>
        <taxon>Eukaryota</taxon>
        <taxon>Metazoa</taxon>
        <taxon>Spiralia</taxon>
        <taxon>Lophotrochozoa</taxon>
        <taxon>Mollusca</taxon>
        <taxon>Bivalvia</taxon>
        <taxon>Autobranchia</taxon>
        <taxon>Pteriomorphia</taxon>
        <taxon>Mytilida</taxon>
        <taxon>Mytiloidea</taxon>
        <taxon>Mytilidae</taxon>
        <taxon>Mytilinae</taxon>
        <taxon>Mytilus</taxon>
    </lineage>
</organism>
<reference evidence="1" key="1">
    <citation type="submission" date="2018-11" db="EMBL/GenBank/DDBJ databases">
        <authorList>
            <person name="Alioto T."/>
            <person name="Alioto T."/>
        </authorList>
    </citation>
    <scope>NUCLEOTIDE SEQUENCE</scope>
</reference>
<dbReference type="Gene3D" id="2.40.128.600">
    <property type="match status" value="1"/>
</dbReference>